<organism evidence="3 4">
    <name type="scientific">candidate division WWE3 bacterium CG22_combo_CG10-13_8_21_14_all_39_12</name>
    <dbReference type="NCBI Taxonomy" id="1975094"/>
    <lineage>
        <taxon>Bacteria</taxon>
        <taxon>Katanobacteria</taxon>
    </lineage>
</organism>
<dbReference type="Gene3D" id="3.30.470.20">
    <property type="entry name" value="ATP-grasp fold, B domain"/>
    <property type="match status" value="1"/>
</dbReference>
<dbReference type="AlphaFoldDB" id="A0A2H0BFD5"/>
<dbReference type="GO" id="GO:0046872">
    <property type="term" value="F:metal ion binding"/>
    <property type="evidence" value="ECO:0007669"/>
    <property type="project" value="InterPro"/>
</dbReference>
<evidence type="ECO:0000313" key="4">
    <source>
        <dbReference type="Proteomes" id="UP000228495"/>
    </source>
</evidence>
<proteinExistence type="predicted"/>
<dbReference type="PROSITE" id="PS50975">
    <property type="entry name" value="ATP_GRASP"/>
    <property type="match status" value="1"/>
</dbReference>
<dbReference type="GO" id="GO:0005524">
    <property type="term" value="F:ATP binding"/>
    <property type="evidence" value="ECO:0007669"/>
    <property type="project" value="UniProtKB-UniRule"/>
</dbReference>
<gene>
    <name evidence="3" type="ORF">COX05_03200</name>
</gene>
<name>A0A2H0BFD5_UNCKA</name>
<evidence type="ECO:0000313" key="3">
    <source>
        <dbReference type="EMBL" id="PIP56386.1"/>
    </source>
</evidence>
<feature type="domain" description="ATP-grasp" evidence="2">
    <location>
        <begin position="130"/>
        <end position="338"/>
    </location>
</feature>
<accession>A0A2H0BFD5</accession>
<keyword evidence="1" id="KW-0067">ATP-binding</keyword>
<dbReference type="SUPFAM" id="SSF56059">
    <property type="entry name" value="Glutathione synthetase ATP-binding domain-like"/>
    <property type="match status" value="1"/>
</dbReference>
<comment type="caution">
    <text evidence="3">The sequence shown here is derived from an EMBL/GenBank/DDBJ whole genome shotgun (WGS) entry which is preliminary data.</text>
</comment>
<sequence>MERLPIFYVATDPLRALGIEDLYENFHVICVDYTDIVDMLIEKGVSVFCIEKELGGDIIVRNSRKLLLHDAVQEFILKRSVDEVGIIFFKPLFSLEKVIAETPLGKSRTIRSLNASPAVSSLLENKLNFVRMCKEHQIPHPPSRVEHLNNLHFDSLSQEFGERMVVQFERGWFGNRTFFLESESDLFSLRDQYSNRKVKVSQFIPGTTLTINAVVSESEVYQTYPFIQINDDMNEEVPLARMEGSTVGNVWTDLVPYFSTKTKDVVFDIGRITVKLATIARDLGYRGFFGLDFLVDEHARVYAQEMNPRFTASAQMITQLEQEVCGSSLLNEHYKSFGITINDTMIDDPYFFTKQLKGMRVISRNTEASQVIINHTPPNGVYVGGDQRIEFISSQYTVGGLTKDEFLLLTIGDGRSVSSNEQLFEIQSLEMFPEDVINHARTIKKEQF</sequence>
<evidence type="ECO:0000259" key="2">
    <source>
        <dbReference type="PROSITE" id="PS50975"/>
    </source>
</evidence>
<protein>
    <recommendedName>
        <fullName evidence="2">ATP-grasp domain-containing protein</fullName>
    </recommendedName>
</protein>
<dbReference type="InterPro" id="IPR003806">
    <property type="entry name" value="ATP-grasp_PylC-type"/>
</dbReference>
<dbReference type="Pfam" id="PF02655">
    <property type="entry name" value="ATP-grasp_3"/>
    <property type="match status" value="1"/>
</dbReference>
<dbReference type="EMBL" id="PCSU01000056">
    <property type="protein sequence ID" value="PIP56386.1"/>
    <property type="molecule type" value="Genomic_DNA"/>
</dbReference>
<dbReference type="InterPro" id="IPR011761">
    <property type="entry name" value="ATP-grasp"/>
</dbReference>
<dbReference type="Proteomes" id="UP000228495">
    <property type="component" value="Unassembled WGS sequence"/>
</dbReference>
<evidence type="ECO:0000256" key="1">
    <source>
        <dbReference type="PROSITE-ProRule" id="PRU00409"/>
    </source>
</evidence>
<keyword evidence="1" id="KW-0547">Nucleotide-binding</keyword>
<reference evidence="3 4" key="1">
    <citation type="submission" date="2017-09" db="EMBL/GenBank/DDBJ databases">
        <title>Depth-based differentiation of microbial function through sediment-hosted aquifers and enrichment of novel symbionts in the deep terrestrial subsurface.</title>
        <authorList>
            <person name="Probst A.J."/>
            <person name="Ladd B."/>
            <person name="Jarett J.K."/>
            <person name="Geller-Mcgrath D.E."/>
            <person name="Sieber C.M."/>
            <person name="Emerson J.B."/>
            <person name="Anantharaman K."/>
            <person name="Thomas B.C."/>
            <person name="Malmstrom R."/>
            <person name="Stieglmeier M."/>
            <person name="Klingl A."/>
            <person name="Woyke T."/>
            <person name="Ryan C.M."/>
            <person name="Banfield J.F."/>
        </authorList>
    </citation>
    <scope>NUCLEOTIDE SEQUENCE [LARGE SCALE GENOMIC DNA]</scope>
    <source>
        <strain evidence="3">CG22_combo_CG10-13_8_21_14_all_39_12</strain>
    </source>
</reference>